<sequence length="264" mass="29649">MYKYSKFKLFVIISLFVVSLPISASAATAPAGEPMSFLIDVCEEIRVPYSSETHEGCVEASGTVTLNDLNTILNIDGEAYVIRAPRGPDDTTPPPRTSESIRAEWLLYTEDGQEESIILGGDNISRVSDIVEQQGTFTNGVLTIYATLRANGGTVDITKSFEFYLQKDILLDKRGILDREDDRVDYQIIPLVDSIIVDLQVIEGNAPINWILFDEDDQMVAWVDSQYNSQQIDDLIPEEQYRLSVYTWETDEESVHYEVTVTGN</sequence>
<feature type="chain" id="PRO_5026823574" evidence="1">
    <location>
        <begin position="27"/>
        <end position="264"/>
    </location>
</feature>
<organism evidence="2 3">
    <name type="scientific">Chengkuizengella marina</name>
    <dbReference type="NCBI Taxonomy" id="2507566"/>
    <lineage>
        <taxon>Bacteria</taxon>
        <taxon>Bacillati</taxon>
        <taxon>Bacillota</taxon>
        <taxon>Bacilli</taxon>
        <taxon>Bacillales</taxon>
        <taxon>Paenibacillaceae</taxon>
        <taxon>Chengkuizengella</taxon>
    </lineage>
</organism>
<dbReference type="OrthoDB" id="9820024at2"/>
<evidence type="ECO:0000313" key="3">
    <source>
        <dbReference type="Proteomes" id="UP000448943"/>
    </source>
</evidence>
<protein>
    <submittedName>
        <fullName evidence="2">Uncharacterized protein</fullName>
    </submittedName>
</protein>
<gene>
    <name evidence="2" type="ORF">ERL59_03060</name>
</gene>
<accession>A0A6N9Q1B4</accession>
<reference evidence="2 3" key="1">
    <citation type="submission" date="2019-01" db="EMBL/GenBank/DDBJ databases">
        <title>Chengkuizengella sp. nov., isolated from deep-sea sediment of East Pacific Ocean.</title>
        <authorList>
            <person name="Yang J."/>
            <person name="Lai Q."/>
            <person name="Shao Z."/>
        </authorList>
    </citation>
    <scope>NUCLEOTIDE SEQUENCE [LARGE SCALE GENOMIC DNA]</scope>
    <source>
        <strain evidence="2 3">YPA3-1-1</strain>
    </source>
</reference>
<dbReference type="Proteomes" id="UP000448943">
    <property type="component" value="Unassembled WGS sequence"/>
</dbReference>
<keyword evidence="3" id="KW-1185">Reference proteome</keyword>
<dbReference type="EMBL" id="SIJB01000007">
    <property type="protein sequence ID" value="NBI27940.1"/>
    <property type="molecule type" value="Genomic_DNA"/>
</dbReference>
<evidence type="ECO:0000256" key="1">
    <source>
        <dbReference type="SAM" id="SignalP"/>
    </source>
</evidence>
<keyword evidence="1" id="KW-0732">Signal</keyword>
<dbReference type="AlphaFoldDB" id="A0A6N9Q1B4"/>
<dbReference type="RefSeq" id="WP_160644384.1">
    <property type="nucleotide sequence ID" value="NZ_SIJB01000007.1"/>
</dbReference>
<feature type="signal peptide" evidence="1">
    <location>
        <begin position="1"/>
        <end position="26"/>
    </location>
</feature>
<evidence type="ECO:0000313" key="2">
    <source>
        <dbReference type="EMBL" id="NBI27940.1"/>
    </source>
</evidence>
<name>A0A6N9Q1B4_9BACL</name>
<comment type="caution">
    <text evidence="2">The sequence shown here is derived from an EMBL/GenBank/DDBJ whole genome shotgun (WGS) entry which is preliminary data.</text>
</comment>
<proteinExistence type="predicted"/>